<comment type="catalytic activity">
    <reaction evidence="5">
        <text>D-xylose + NADP(+) = D-xylono-1,5-lactone + NADPH + H(+)</text>
        <dbReference type="Rhea" id="RHEA:22000"/>
        <dbReference type="ChEBI" id="CHEBI:15378"/>
        <dbReference type="ChEBI" id="CHEBI:15867"/>
        <dbReference type="ChEBI" id="CHEBI:53455"/>
        <dbReference type="ChEBI" id="CHEBI:57783"/>
        <dbReference type="ChEBI" id="CHEBI:58349"/>
        <dbReference type="EC" id="1.1.1.179"/>
    </reaction>
</comment>
<evidence type="ECO:0000256" key="2">
    <source>
        <dbReference type="ARBA" id="ARBA00023002"/>
    </source>
</evidence>
<dbReference type="Gene3D" id="3.30.360.10">
    <property type="entry name" value="Dihydrodipicolinate Reductase, domain 2"/>
    <property type="match status" value="2"/>
</dbReference>
<evidence type="ECO:0000313" key="8">
    <source>
        <dbReference type="EMBL" id="KAL0566394.1"/>
    </source>
</evidence>
<keyword evidence="2" id="KW-0560">Oxidoreductase</keyword>
<dbReference type="EMBL" id="JBAHYK010001912">
    <property type="protein sequence ID" value="KAL0566394.1"/>
    <property type="molecule type" value="Genomic_DNA"/>
</dbReference>
<dbReference type="InterPro" id="IPR036291">
    <property type="entry name" value="NAD(P)-bd_dom_sf"/>
</dbReference>
<comment type="caution">
    <text evidence="8">The sequence shown here is derived from an EMBL/GenBank/DDBJ whole genome shotgun (WGS) entry which is preliminary data.</text>
</comment>
<dbReference type="SUPFAM" id="SSF55347">
    <property type="entry name" value="Glyceraldehyde-3-phosphate dehydrogenase-like, C-terminal domain"/>
    <property type="match status" value="2"/>
</dbReference>
<feature type="domain" description="Gfo/Idh/MocA-like oxidoreductase N-terminal" evidence="6">
    <location>
        <begin position="32"/>
        <end position="148"/>
    </location>
</feature>
<protein>
    <recommendedName>
        <fullName evidence="3">D-xylose 1-dehydrogenase (NADP(+), D-xylono-1,5-lactone-forming)</fullName>
        <ecNumber evidence="3">1.1.1.179</ecNumber>
    </recommendedName>
    <alternativeName>
        <fullName evidence="4">D-xylose-NADP dehydrogenase</fullName>
    </alternativeName>
</protein>
<dbReference type="InterPro" id="IPR000683">
    <property type="entry name" value="Gfo/Idh/MocA-like_OxRdtase_N"/>
</dbReference>
<dbReference type="EC" id="1.1.1.179" evidence="3"/>
<evidence type="ECO:0000259" key="7">
    <source>
        <dbReference type="Pfam" id="PF22725"/>
    </source>
</evidence>
<dbReference type="Gene3D" id="3.40.50.720">
    <property type="entry name" value="NAD(P)-binding Rossmann-like Domain"/>
    <property type="match status" value="2"/>
</dbReference>
<evidence type="ECO:0000256" key="5">
    <source>
        <dbReference type="ARBA" id="ARBA00049233"/>
    </source>
</evidence>
<gene>
    <name evidence="8" type="ORF">V5O48_015618</name>
</gene>
<name>A0ABR3EU09_9AGAR</name>
<dbReference type="Proteomes" id="UP001465976">
    <property type="component" value="Unassembled WGS sequence"/>
</dbReference>
<keyword evidence="9" id="KW-1185">Reference proteome</keyword>
<dbReference type="Pfam" id="PF01408">
    <property type="entry name" value="GFO_IDH_MocA"/>
    <property type="match status" value="2"/>
</dbReference>
<evidence type="ECO:0000256" key="4">
    <source>
        <dbReference type="ARBA" id="ARBA00042988"/>
    </source>
</evidence>
<evidence type="ECO:0000313" key="9">
    <source>
        <dbReference type="Proteomes" id="UP001465976"/>
    </source>
</evidence>
<sequence length="758" mass="85278">MTSIFSAVKRVYTAYNPPRPKAESAADSKPVKWGVLGAAKIAPAGLIIPARNHTEVEVYAVAARDITKANAFAKKHGIPKAYEGYQKLLDDPEIEVVYNPLPVGLHFEWTMKALAAGKHVLLEKPSANTAEETRQMFEYAESKGLILLEAFHYRFHPAVHRLKMIVDSGELGPIRNITVTNSAPLNWAEDDIRYNYDLGGGGMMDMGCYTISCMRYLVGADPTEVLSSTYELHKSKSSSSESRVDRKTEATFAFPNDVTGRIEADLSMPYRFKVIPPWPKTSAIVDCESGSIEMLNYILPTLYHSITVVKRDAKNRTTRTEKVYKPSDAGWDWKGEDWWLTYTYQLEAFMDKLKGRTPKTWIEKEDSVADIHWIEKVYEKALNPPKPAADSKPVKWGILGAAQIAPLALIIPAKSHSEVEVLAVAARDINKANVFAKKHGIPKAYEGYQKLLDDPEIEVVYNPLPNGLHFEWTMKALAAGKHVLLEKPSSNTAEETRQMFEFAESKGLILLEAFHYRFHPAIQRTKAIVDSGELGPIRNIKVTNMWPLKWAEDDIRYSYDLGGGALMDMGCYTISCMRYLVGSNPTEVLSSTSGLHKPKTSSSEGKVDGKTEATFAFPNDVTGTIGTELSMPYRFKIIPPVPRVSALVECESGSVEIYNYVIPTFYHSITIVSRGGEKKTTRTEKVYKPSDAGWDWKGEDWWFTYRYQLEAFMDKLKGRTPQTWVEKEDSITNMEWIEKVYEKNGLGPRPKSTYVHAT</sequence>
<organism evidence="8 9">
    <name type="scientific">Marasmius crinis-equi</name>
    <dbReference type="NCBI Taxonomy" id="585013"/>
    <lineage>
        <taxon>Eukaryota</taxon>
        <taxon>Fungi</taxon>
        <taxon>Dikarya</taxon>
        <taxon>Basidiomycota</taxon>
        <taxon>Agaricomycotina</taxon>
        <taxon>Agaricomycetes</taxon>
        <taxon>Agaricomycetidae</taxon>
        <taxon>Agaricales</taxon>
        <taxon>Marasmiineae</taxon>
        <taxon>Marasmiaceae</taxon>
        <taxon>Marasmius</taxon>
    </lineage>
</organism>
<accession>A0ABR3EU09</accession>
<dbReference type="InterPro" id="IPR055170">
    <property type="entry name" value="GFO_IDH_MocA-like_dom"/>
</dbReference>
<reference evidence="8 9" key="1">
    <citation type="submission" date="2024-02" db="EMBL/GenBank/DDBJ databases">
        <title>A draft genome for the cacao thread blight pathogen Marasmius crinis-equi.</title>
        <authorList>
            <person name="Cohen S.P."/>
            <person name="Baruah I.K."/>
            <person name="Amoako-Attah I."/>
            <person name="Bukari Y."/>
            <person name="Meinhardt L.W."/>
            <person name="Bailey B.A."/>
        </authorList>
    </citation>
    <scope>NUCLEOTIDE SEQUENCE [LARGE SCALE GENOMIC DNA]</scope>
    <source>
        <strain evidence="8 9">GH-76</strain>
    </source>
</reference>
<comment type="similarity">
    <text evidence="1">Belongs to the Gfo/Idh/MocA family.</text>
</comment>
<feature type="domain" description="Gfo/Idh/MocA-like oxidoreductase N-terminal" evidence="6">
    <location>
        <begin position="395"/>
        <end position="511"/>
    </location>
</feature>
<feature type="domain" description="GFO/IDH/MocA-like oxidoreductase" evidence="7">
    <location>
        <begin position="160"/>
        <end position="293"/>
    </location>
</feature>
<proteinExistence type="inferred from homology"/>
<feature type="domain" description="GFO/IDH/MocA-like oxidoreductase" evidence="7">
    <location>
        <begin position="522"/>
        <end position="655"/>
    </location>
</feature>
<dbReference type="PANTHER" id="PTHR22604:SF105">
    <property type="entry name" value="TRANS-1,2-DIHYDROBENZENE-1,2-DIOL DEHYDROGENASE"/>
    <property type="match status" value="1"/>
</dbReference>
<dbReference type="Pfam" id="PF22725">
    <property type="entry name" value="GFO_IDH_MocA_C3"/>
    <property type="match status" value="2"/>
</dbReference>
<dbReference type="SUPFAM" id="SSF51735">
    <property type="entry name" value="NAD(P)-binding Rossmann-fold domains"/>
    <property type="match status" value="2"/>
</dbReference>
<evidence type="ECO:0000256" key="3">
    <source>
        <dbReference type="ARBA" id="ARBA00038984"/>
    </source>
</evidence>
<evidence type="ECO:0000256" key="1">
    <source>
        <dbReference type="ARBA" id="ARBA00010928"/>
    </source>
</evidence>
<evidence type="ECO:0000259" key="6">
    <source>
        <dbReference type="Pfam" id="PF01408"/>
    </source>
</evidence>
<dbReference type="PANTHER" id="PTHR22604">
    <property type="entry name" value="OXIDOREDUCTASES"/>
    <property type="match status" value="1"/>
</dbReference>
<dbReference type="InterPro" id="IPR050984">
    <property type="entry name" value="Gfo/Idh/MocA_domain"/>
</dbReference>